<dbReference type="Proteomes" id="UP000308092">
    <property type="component" value="Unassembled WGS sequence"/>
</dbReference>
<evidence type="ECO:0000313" key="2">
    <source>
        <dbReference type="Proteomes" id="UP000308092"/>
    </source>
</evidence>
<organism evidence="1 2">
    <name type="scientific">Aspergillus tanneri</name>
    <dbReference type="NCBI Taxonomy" id="1220188"/>
    <lineage>
        <taxon>Eukaryota</taxon>
        <taxon>Fungi</taxon>
        <taxon>Dikarya</taxon>
        <taxon>Ascomycota</taxon>
        <taxon>Pezizomycotina</taxon>
        <taxon>Eurotiomycetes</taxon>
        <taxon>Eurotiomycetidae</taxon>
        <taxon>Eurotiales</taxon>
        <taxon>Aspergillaceae</taxon>
        <taxon>Aspergillus</taxon>
        <taxon>Aspergillus subgen. Circumdati</taxon>
    </lineage>
</organism>
<dbReference type="AlphaFoldDB" id="A0A4S3JU52"/>
<accession>A0A4S3JU52</accession>
<comment type="caution">
    <text evidence="1">The sequence shown here is derived from an EMBL/GenBank/DDBJ whole genome shotgun (WGS) entry which is preliminary data.</text>
</comment>
<protein>
    <submittedName>
        <fullName evidence="1">Uncharacterized protein</fullName>
    </submittedName>
</protein>
<reference evidence="1 2" key="1">
    <citation type="submission" date="2019-03" db="EMBL/GenBank/DDBJ databases">
        <title>The genome sequence of a newly discovered highly antifungal drug resistant Aspergillus species, Aspergillus tanneri NIH 1004.</title>
        <authorList>
            <person name="Mounaud S."/>
            <person name="Singh I."/>
            <person name="Joardar V."/>
            <person name="Pakala S."/>
            <person name="Pakala S."/>
            <person name="Venepally P."/>
            <person name="Hoover J."/>
            <person name="Nierman W."/>
            <person name="Chung J."/>
            <person name="Losada L."/>
        </authorList>
    </citation>
    <scope>NUCLEOTIDE SEQUENCE [LARGE SCALE GENOMIC DNA]</scope>
    <source>
        <strain evidence="1 2">NIH1004</strain>
    </source>
</reference>
<dbReference type="EMBL" id="SOSA01000048">
    <property type="protein sequence ID" value="THC98301.1"/>
    <property type="molecule type" value="Genomic_DNA"/>
</dbReference>
<evidence type="ECO:0000313" key="1">
    <source>
        <dbReference type="EMBL" id="THC98301.1"/>
    </source>
</evidence>
<dbReference type="VEuPathDB" id="FungiDB:EYZ11_002234"/>
<gene>
    <name evidence="1" type="ORF">EYZ11_002234</name>
</gene>
<proteinExistence type="predicted"/>
<sequence>MGALTTSDYAAATDGSQIYLYYQNESGELREVTSADGSIWTETPSAVATKLNLGGSPITAYYVKHDGTSQGKSSIHVIYLDDQGTLHELVKSPLDNKNWEERTLEDDIKKAPIETSRLSSGICHDNPAGAHQWVFFENGAESKFKWRYQKILPEKPASALPGTQIATNLTNPTTHLYFQDHEGAVSEYLGGYDTWSDHTDIIKKEQVEINTPIAAANSSVPDKPFVFYVSKLAPYQILNYKDGDPVQVAKYYPGTKLGAITVGHKVYLFHKPMEHPGSVWTRVSDDTDGSSWKLGAKVVT</sequence>
<name>A0A4S3JU52_9EURO</name>
<keyword evidence="2" id="KW-1185">Reference proteome</keyword>
<dbReference type="Gene3D" id="2.120.10.70">
    <property type="entry name" value="Fucose-specific lectin"/>
    <property type="match status" value="1"/>
</dbReference>
<dbReference type="SUPFAM" id="SSF89372">
    <property type="entry name" value="Fucose-specific lectin"/>
    <property type="match status" value="1"/>
</dbReference>